<dbReference type="Proteomes" id="UP000319769">
    <property type="component" value="Unassembled WGS sequence"/>
</dbReference>
<organism evidence="3 4">
    <name type="scientific">Amycolatopsis acidicola</name>
    <dbReference type="NCBI Taxonomy" id="2596893"/>
    <lineage>
        <taxon>Bacteria</taxon>
        <taxon>Bacillati</taxon>
        <taxon>Actinomycetota</taxon>
        <taxon>Actinomycetes</taxon>
        <taxon>Pseudonocardiales</taxon>
        <taxon>Pseudonocardiaceae</taxon>
        <taxon>Amycolatopsis</taxon>
    </lineage>
</organism>
<dbReference type="RefSeq" id="WP_144755824.1">
    <property type="nucleotide sequence ID" value="NZ_VMNW02000103.1"/>
</dbReference>
<dbReference type="PANTHER" id="PTHR44154:SF1">
    <property type="entry name" value="QUINONE OXIDOREDUCTASE"/>
    <property type="match status" value="1"/>
</dbReference>
<dbReference type="InterPro" id="IPR013154">
    <property type="entry name" value="ADH-like_N"/>
</dbReference>
<keyword evidence="1" id="KW-0521">NADP</keyword>
<keyword evidence="4" id="KW-1185">Reference proteome</keyword>
<dbReference type="CDD" id="cd05289">
    <property type="entry name" value="MDR_like_2"/>
    <property type="match status" value="1"/>
</dbReference>
<evidence type="ECO:0000259" key="2">
    <source>
        <dbReference type="SMART" id="SM00829"/>
    </source>
</evidence>
<dbReference type="Gene3D" id="3.90.180.10">
    <property type="entry name" value="Medium-chain alcohol dehydrogenases, catalytic domain"/>
    <property type="match status" value="1"/>
</dbReference>
<evidence type="ECO:0000313" key="4">
    <source>
        <dbReference type="Proteomes" id="UP000319769"/>
    </source>
</evidence>
<sequence length="314" mass="31831">MSAVRFHEFGGPEVLVLDEIPVPRPGKGRIRIAVGACGLNPADAGLHAGMFSRELPGGVGLDVSGTVEALGEGVTGVAVGDRVFGPSTASTGEDGITPGAPSGGAADKAVLAEWAKVPEGLDMLQAAALPLAAETAWRALDQLGVARDDLLLVHGAGGAVGFAAVQLALHRGARVIATAGPARAGEIRAMGAEVTSYGEGIAGRVRALAGGPVRHALDISPRGSGSIPVLIELAGSRERVLTLSDFAAAAELGVRASDTSVPTRWDVLDDVARLAVKGLLTIPIGRTFPLAEFREAIELAESGRPGGKVLVLPR</sequence>
<dbReference type="SMART" id="SM00829">
    <property type="entry name" value="PKS_ER"/>
    <property type="match status" value="1"/>
</dbReference>
<evidence type="ECO:0000313" key="3">
    <source>
        <dbReference type="EMBL" id="KAA9151261.1"/>
    </source>
</evidence>
<protein>
    <submittedName>
        <fullName evidence="3">NADP-dependent oxidoreductase</fullName>
    </submittedName>
</protein>
<dbReference type="PANTHER" id="PTHR44154">
    <property type="entry name" value="QUINONE OXIDOREDUCTASE"/>
    <property type="match status" value="1"/>
</dbReference>
<proteinExistence type="predicted"/>
<dbReference type="InterPro" id="IPR020843">
    <property type="entry name" value="ER"/>
</dbReference>
<dbReference type="InterPro" id="IPR036291">
    <property type="entry name" value="NAD(P)-bd_dom_sf"/>
</dbReference>
<dbReference type="GO" id="GO:0016491">
    <property type="term" value="F:oxidoreductase activity"/>
    <property type="evidence" value="ECO:0007669"/>
    <property type="project" value="InterPro"/>
</dbReference>
<reference evidence="3" key="1">
    <citation type="submission" date="2019-09" db="EMBL/GenBank/DDBJ databases">
        <authorList>
            <person name="Teo W.F.A."/>
            <person name="Duangmal K."/>
        </authorList>
    </citation>
    <scope>NUCLEOTIDE SEQUENCE [LARGE SCALE GENOMIC DNA]</scope>
    <source>
        <strain evidence="3">K81G1</strain>
    </source>
</reference>
<evidence type="ECO:0000256" key="1">
    <source>
        <dbReference type="ARBA" id="ARBA00022857"/>
    </source>
</evidence>
<dbReference type="Gene3D" id="3.40.50.720">
    <property type="entry name" value="NAD(P)-binding Rossmann-like Domain"/>
    <property type="match status" value="1"/>
</dbReference>
<dbReference type="InterPro" id="IPR051603">
    <property type="entry name" value="Zinc-ADH_QOR/CCCR"/>
</dbReference>
<accession>A0A5N0UP30</accession>
<dbReference type="SUPFAM" id="SSF50129">
    <property type="entry name" value="GroES-like"/>
    <property type="match status" value="1"/>
</dbReference>
<dbReference type="SUPFAM" id="SSF51735">
    <property type="entry name" value="NAD(P)-binding Rossmann-fold domains"/>
    <property type="match status" value="1"/>
</dbReference>
<feature type="domain" description="Enoyl reductase (ER)" evidence="2">
    <location>
        <begin position="10"/>
        <end position="311"/>
    </location>
</feature>
<dbReference type="Pfam" id="PF08240">
    <property type="entry name" value="ADH_N"/>
    <property type="match status" value="1"/>
</dbReference>
<dbReference type="Pfam" id="PF13602">
    <property type="entry name" value="ADH_zinc_N_2"/>
    <property type="match status" value="1"/>
</dbReference>
<name>A0A5N0UP30_9PSEU</name>
<dbReference type="EMBL" id="VMNW02000103">
    <property type="protein sequence ID" value="KAA9151261.1"/>
    <property type="molecule type" value="Genomic_DNA"/>
</dbReference>
<gene>
    <name evidence="3" type="ORF">FPZ12_039230</name>
</gene>
<dbReference type="InterPro" id="IPR011032">
    <property type="entry name" value="GroES-like_sf"/>
</dbReference>
<comment type="caution">
    <text evidence="3">The sequence shown here is derived from an EMBL/GenBank/DDBJ whole genome shotgun (WGS) entry which is preliminary data.</text>
</comment>
<dbReference type="AlphaFoldDB" id="A0A5N0UP30"/>
<dbReference type="OrthoDB" id="2665481at2"/>